<accession>A0AAC9LGY3</accession>
<sequence length="83" mass="9441">MKSGRKKSFEDIGIPADRIIDFIFNRIENEEPVGYYGNGGEVHEIEIGGASRRVVIVIGGNGYLVTAYPLKKRHKIRPRQKRE</sequence>
<reference evidence="2" key="1">
    <citation type="submission" date="2016-06" db="EMBL/GenBank/DDBJ databases">
        <title>Complete genome sequence of Actinoalloteichus fjordicus DSM 46855 (=ADI127-17), type strain of the new species Actinoalloteichus fjordicus.</title>
        <authorList>
            <person name="Ruckert C."/>
            <person name="Nouioui I."/>
            <person name="Willmese J."/>
            <person name="van Wezel G."/>
            <person name="Klenk H.-P."/>
            <person name="Kalinowski J."/>
            <person name="Zotchev S.B."/>
        </authorList>
    </citation>
    <scope>NUCLEOTIDE SEQUENCE [LARGE SCALE GENOMIC DNA]</scope>
    <source>
        <strain evidence="2">ADI127-7</strain>
    </source>
</reference>
<dbReference type="EMBL" id="CP016076">
    <property type="protein sequence ID" value="APU16577.1"/>
    <property type="molecule type" value="Genomic_DNA"/>
</dbReference>
<evidence type="ECO:0000313" key="2">
    <source>
        <dbReference type="Proteomes" id="UP000185511"/>
    </source>
</evidence>
<protein>
    <submittedName>
        <fullName evidence="1">Uncharacterized protein</fullName>
    </submittedName>
</protein>
<name>A0AAC9LGY3_9PSEU</name>
<gene>
    <name evidence="1" type="ORF">UA74_22795</name>
</gene>
<evidence type="ECO:0000313" key="1">
    <source>
        <dbReference type="EMBL" id="APU16577.1"/>
    </source>
</evidence>
<organism evidence="1 2">
    <name type="scientific">Actinoalloteichus fjordicus</name>
    <dbReference type="NCBI Taxonomy" id="1612552"/>
    <lineage>
        <taxon>Bacteria</taxon>
        <taxon>Bacillati</taxon>
        <taxon>Actinomycetota</taxon>
        <taxon>Actinomycetes</taxon>
        <taxon>Pseudonocardiales</taxon>
        <taxon>Pseudonocardiaceae</taxon>
        <taxon>Actinoalloteichus</taxon>
    </lineage>
</organism>
<dbReference type="AlphaFoldDB" id="A0AAC9LGY3"/>
<proteinExistence type="predicted"/>
<keyword evidence="2" id="KW-1185">Reference proteome</keyword>
<dbReference type="Proteomes" id="UP000185511">
    <property type="component" value="Chromosome"/>
</dbReference>
<dbReference type="KEGG" id="acad:UA74_22795"/>